<dbReference type="SUPFAM" id="SSF50630">
    <property type="entry name" value="Acid proteases"/>
    <property type="match status" value="1"/>
</dbReference>
<reference evidence="2 3" key="1">
    <citation type="submission" date="2016-03" db="EMBL/GenBank/DDBJ databases">
        <title>Choanephora cucurbitarum.</title>
        <authorList>
            <person name="Min B."/>
            <person name="Park H."/>
            <person name="Park J.-H."/>
            <person name="Shin H.-D."/>
            <person name="Choi I.-G."/>
        </authorList>
    </citation>
    <scope>NUCLEOTIDE SEQUENCE [LARGE SCALE GENOMIC DNA]</scope>
    <source>
        <strain evidence="2 3">KUS-F28377</strain>
    </source>
</reference>
<dbReference type="Proteomes" id="UP000093000">
    <property type="component" value="Unassembled WGS sequence"/>
</dbReference>
<feature type="compositionally biased region" description="Basic and acidic residues" evidence="1">
    <location>
        <begin position="12"/>
        <end position="28"/>
    </location>
</feature>
<evidence type="ECO:0000313" key="2">
    <source>
        <dbReference type="EMBL" id="OBZ80331.1"/>
    </source>
</evidence>
<evidence type="ECO:0000256" key="1">
    <source>
        <dbReference type="SAM" id="MobiDB-lite"/>
    </source>
</evidence>
<protein>
    <recommendedName>
        <fullName evidence="4">Peptidase A2 domain-containing protein</fullName>
    </recommendedName>
</protein>
<feature type="compositionally biased region" description="Basic and acidic residues" evidence="1">
    <location>
        <begin position="75"/>
        <end position="86"/>
    </location>
</feature>
<dbReference type="InParanoid" id="A0A1C7MTZ4"/>
<dbReference type="OrthoDB" id="2285730at2759"/>
<sequence>MNNKNDSFETYAVEKRNRGTDTERDIRISRSGKRVKAHDTITQEQKELRRLAHMKRSNKKVDPVVRVPNQTATEENPRNNAKEETARGPTETRTIPHDVTILPGNRIKPQDVLEGKHYVCSLEQLMPLPGFQTELFKLTKKQKKVNKETGITIEKPVEVFQVQSNSQVRRVNTVAMQDLGAPRVEAVINGEILVDAIMDSGSHCSIMSKRLAHELGLKLQQVGPRTSSPMADGKVVYSQGEAENVIIQVQRVWLKVNLVIFEVPPYDLLGSDCIKMLGISTDYATSHFSIMTDQGMEPLSVPFDTDYLRMQRLKASNSDSTNYSVNTESSSDE</sequence>
<accession>A0A1C7MTZ4</accession>
<dbReference type="AlphaFoldDB" id="A0A1C7MTZ4"/>
<evidence type="ECO:0000313" key="3">
    <source>
        <dbReference type="Proteomes" id="UP000093000"/>
    </source>
</evidence>
<evidence type="ECO:0008006" key="4">
    <source>
        <dbReference type="Google" id="ProtNLM"/>
    </source>
</evidence>
<feature type="region of interest" description="Disordered" evidence="1">
    <location>
        <begin position="1"/>
        <end position="41"/>
    </location>
</feature>
<proteinExistence type="predicted"/>
<dbReference type="EMBL" id="LUGH01002267">
    <property type="protein sequence ID" value="OBZ80331.1"/>
    <property type="molecule type" value="Genomic_DNA"/>
</dbReference>
<keyword evidence="3" id="KW-1185">Reference proteome</keyword>
<feature type="non-terminal residue" evidence="2">
    <location>
        <position position="333"/>
    </location>
</feature>
<organism evidence="2 3">
    <name type="scientific">Choanephora cucurbitarum</name>
    <dbReference type="NCBI Taxonomy" id="101091"/>
    <lineage>
        <taxon>Eukaryota</taxon>
        <taxon>Fungi</taxon>
        <taxon>Fungi incertae sedis</taxon>
        <taxon>Mucoromycota</taxon>
        <taxon>Mucoromycotina</taxon>
        <taxon>Mucoromycetes</taxon>
        <taxon>Mucorales</taxon>
        <taxon>Mucorineae</taxon>
        <taxon>Choanephoraceae</taxon>
        <taxon>Choanephoroideae</taxon>
        <taxon>Choanephora</taxon>
    </lineage>
</organism>
<dbReference type="STRING" id="101091.A0A1C7MTZ4"/>
<dbReference type="CDD" id="cd00303">
    <property type="entry name" value="retropepsin_like"/>
    <property type="match status" value="1"/>
</dbReference>
<dbReference type="Gene3D" id="2.40.70.10">
    <property type="entry name" value="Acid Proteases"/>
    <property type="match status" value="1"/>
</dbReference>
<dbReference type="Pfam" id="PF13650">
    <property type="entry name" value="Asp_protease_2"/>
    <property type="match status" value="1"/>
</dbReference>
<comment type="caution">
    <text evidence="2">The sequence shown here is derived from an EMBL/GenBank/DDBJ whole genome shotgun (WGS) entry which is preliminary data.</text>
</comment>
<gene>
    <name evidence="2" type="ORF">A0J61_11620</name>
</gene>
<feature type="region of interest" description="Disordered" evidence="1">
    <location>
        <begin position="68"/>
        <end position="97"/>
    </location>
</feature>
<name>A0A1C7MTZ4_9FUNG</name>
<dbReference type="InterPro" id="IPR021109">
    <property type="entry name" value="Peptidase_aspartic_dom_sf"/>
</dbReference>